<accession>A0A814JUY3</accession>
<gene>
    <name evidence="1" type="ORF">OXX778_LOCUS18437</name>
</gene>
<comment type="caution">
    <text evidence="1">The sequence shown here is derived from an EMBL/GenBank/DDBJ whole genome shotgun (WGS) entry which is preliminary data.</text>
</comment>
<dbReference type="EMBL" id="CAJNOC010005115">
    <property type="protein sequence ID" value="CAF1042820.1"/>
    <property type="molecule type" value="Genomic_DNA"/>
</dbReference>
<protein>
    <submittedName>
        <fullName evidence="1">Uncharacterized protein</fullName>
    </submittedName>
</protein>
<evidence type="ECO:0000313" key="1">
    <source>
        <dbReference type="EMBL" id="CAF1042820.1"/>
    </source>
</evidence>
<sequence length="146" mass="17010">MDNSFIASQLNQLGLTIKMVDKSPNLHNINLSVTEFMKEFSNKIICVWGNEGVAETRNPTLFTNIKLNNKCNKRIAVFNNGMEFFASYDPKSINDLEMINEYTAEFLVVYLPYPILKMLIRLQYLNAQILTKVDQNYMDLIWQMLK</sequence>
<dbReference type="AlphaFoldDB" id="A0A814JUY3"/>
<dbReference type="Proteomes" id="UP000663879">
    <property type="component" value="Unassembled WGS sequence"/>
</dbReference>
<name>A0A814JUY3_9BILA</name>
<keyword evidence="2" id="KW-1185">Reference proteome</keyword>
<organism evidence="1 2">
    <name type="scientific">Brachionus calyciflorus</name>
    <dbReference type="NCBI Taxonomy" id="104777"/>
    <lineage>
        <taxon>Eukaryota</taxon>
        <taxon>Metazoa</taxon>
        <taxon>Spiralia</taxon>
        <taxon>Gnathifera</taxon>
        <taxon>Rotifera</taxon>
        <taxon>Eurotatoria</taxon>
        <taxon>Monogononta</taxon>
        <taxon>Pseudotrocha</taxon>
        <taxon>Ploima</taxon>
        <taxon>Brachionidae</taxon>
        <taxon>Brachionus</taxon>
    </lineage>
</organism>
<evidence type="ECO:0000313" key="2">
    <source>
        <dbReference type="Proteomes" id="UP000663879"/>
    </source>
</evidence>
<proteinExistence type="predicted"/>
<reference evidence="1" key="1">
    <citation type="submission" date="2021-02" db="EMBL/GenBank/DDBJ databases">
        <authorList>
            <person name="Nowell W R."/>
        </authorList>
    </citation>
    <scope>NUCLEOTIDE SEQUENCE</scope>
    <source>
        <strain evidence="1">Ploen Becks lab</strain>
    </source>
</reference>